<evidence type="ECO:0000313" key="4">
    <source>
        <dbReference type="EMBL" id="KAF2728008.1"/>
    </source>
</evidence>
<protein>
    <recommendedName>
        <fullName evidence="3">DUF3533 domain-containing protein</fullName>
    </recommendedName>
</protein>
<dbReference type="AlphaFoldDB" id="A0A9P4UWN8"/>
<dbReference type="InterPro" id="IPR053001">
    <property type="entry name" value="MNNG_permease-like"/>
</dbReference>
<sequence length="446" mass="48155">MEEHAPSKSEHNVTATGTESNSSQTVPPTIPPPHLYAHSFFSTTARPIRRSLLSGLVVPVFLNGLLMWACLALFFGSLLKTNDVRKIGVSVVNLDDGFVGEGVVEGVRGSLNGAGPHLRWRFGGGDAREIVVDEKDWAVVEVSADASANLMEALQQGNETYNPLSAVTLFFASARNQVLTGSVAIPAIMGTVNPILAQIAANSTATYLASIANDTSALTRALRCPQCLSSPLAIQSVDLIPFNNPQAFGLLNTGCIFLLTFTFNVFIILRGTAETYGHILSLPSHLAFRTLASSTSYLFLSLTYTLIILAFSVPLTAHFSSRGAGFMVLWMLNWFTMGACGLVMEAVDTVIGMQWAPFFLNVWLIVNASAGFGAFEMMVGFYEYGWATPFVHCIQASRTIVFGTKSHLGLNFGVLAAWIVGGLVGVYGVTWWKVREGLRKGRHMVS</sequence>
<dbReference type="Pfam" id="PF12051">
    <property type="entry name" value="DUF3533"/>
    <property type="match status" value="1"/>
</dbReference>
<gene>
    <name evidence="4" type="ORF">EJ04DRAFT_557036</name>
</gene>
<feature type="transmembrane region" description="Helical" evidence="2">
    <location>
        <begin position="247"/>
        <end position="269"/>
    </location>
</feature>
<keyword evidence="2" id="KW-0812">Transmembrane</keyword>
<reference evidence="4" key="1">
    <citation type="journal article" date="2020" name="Stud. Mycol.">
        <title>101 Dothideomycetes genomes: a test case for predicting lifestyles and emergence of pathogens.</title>
        <authorList>
            <person name="Haridas S."/>
            <person name="Albert R."/>
            <person name="Binder M."/>
            <person name="Bloem J."/>
            <person name="Labutti K."/>
            <person name="Salamov A."/>
            <person name="Andreopoulos B."/>
            <person name="Baker S."/>
            <person name="Barry K."/>
            <person name="Bills G."/>
            <person name="Bluhm B."/>
            <person name="Cannon C."/>
            <person name="Castanera R."/>
            <person name="Culley D."/>
            <person name="Daum C."/>
            <person name="Ezra D."/>
            <person name="Gonzalez J."/>
            <person name="Henrissat B."/>
            <person name="Kuo A."/>
            <person name="Liang C."/>
            <person name="Lipzen A."/>
            <person name="Lutzoni F."/>
            <person name="Magnuson J."/>
            <person name="Mondo S."/>
            <person name="Nolan M."/>
            <person name="Ohm R."/>
            <person name="Pangilinan J."/>
            <person name="Park H.-J."/>
            <person name="Ramirez L."/>
            <person name="Alfaro M."/>
            <person name="Sun H."/>
            <person name="Tritt A."/>
            <person name="Yoshinaga Y."/>
            <person name="Zwiers L.-H."/>
            <person name="Turgeon B."/>
            <person name="Goodwin S."/>
            <person name="Spatafora J."/>
            <person name="Crous P."/>
            <person name="Grigoriev I."/>
        </authorList>
    </citation>
    <scope>NUCLEOTIDE SEQUENCE</scope>
    <source>
        <strain evidence="4">CBS 125425</strain>
    </source>
</reference>
<evidence type="ECO:0000313" key="5">
    <source>
        <dbReference type="Proteomes" id="UP000799444"/>
    </source>
</evidence>
<feature type="compositionally biased region" description="Basic and acidic residues" evidence="1">
    <location>
        <begin position="1"/>
        <end position="11"/>
    </location>
</feature>
<feature type="transmembrane region" description="Helical" evidence="2">
    <location>
        <begin position="355"/>
        <end position="375"/>
    </location>
</feature>
<feature type="region of interest" description="Disordered" evidence="1">
    <location>
        <begin position="1"/>
        <end position="29"/>
    </location>
</feature>
<feature type="domain" description="DUF3533" evidence="3">
    <location>
        <begin position="61"/>
        <end position="420"/>
    </location>
</feature>
<dbReference type="GO" id="GO:0016020">
    <property type="term" value="C:membrane"/>
    <property type="evidence" value="ECO:0007669"/>
    <property type="project" value="TreeGrafter"/>
</dbReference>
<feature type="transmembrane region" description="Helical" evidence="2">
    <location>
        <begin position="323"/>
        <end position="343"/>
    </location>
</feature>
<dbReference type="Proteomes" id="UP000799444">
    <property type="component" value="Unassembled WGS sequence"/>
</dbReference>
<comment type="caution">
    <text evidence="4">The sequence shown here is derived from an EMBL/GenBank/DDBJ whole genome shotgun (WGS) entry which is preliminary data.</text>
</comment>
<dbReference type="EMBL" id="ML996300">
    <property type="protein sequence ID" value="KAF2728008.1"/>
    <property type="molecule type" value="Genomic_DNA"/>
</dbReference>
<keyword evidence="2" id="KW-1133">Transmembrane helix</keyword>
<feature type="transmembrane region" description="Helical" evidence="2">
    <location>
        <begin position="412"/>
        <end position="434"/>
    </location>
</feature>
<dbReference type="InterPro" id="IPR022703">
    <property type="entry name" value="DUF3533"/>
</dbReference>
<accession>A0A9P4UWN8</accession>
<dbReference type="PANTHER" id="PTHR34814:SF1">
    <property type="entry name" value="NITROSOGUANIDINE RESISTANCE PROTEIN SNG1"/>
    <property type="match status" value="1"/>
</dbReference>
<proteinExistence type="predicted"/>
<feature type="compositionally biased region" description="Polar residues" evidence="1">
    <location>
        <begin position="12"/>
        <end position="27"/>
    </location>
</feature>
<organism evidence="4 5">
    <name type="scientific">Polyplosphaeria fusca</name>
    <dbReference type="NCBI Taxonomy" id="682080"/>
    <lineage>
        <taxon>Eukaryota</taxon>
        <taxon>Fungi</taxon>
        <taxon>Dikarya</taxon>
        <taxon>Ascomycota</taxon>
        <taxon>Pezizomycotina</taxon>
        <taxon>Dothideomycetes</taxon>
        <taxon>Pleosporomycetidae</taxon>
        <taxon>Pleosporales</taxon>
        <taxon>Tetraplosphaeriaceae</taxon>
        <taxon>Polyplosphaeria</taxon>
    </lineage>
</organism>
<dbReference type="OrthoDB" id="2140105at2759"/>
<name>A0A9P4UWN8_9PLEO</name>
<feature type="transmembrane region" description="Helical" evidence="2">
    <location>
        <begin position="56"/>
        <end position="79"/>
    </location>
</feature>
<dbReference type="PANTHER" id="PTHR34814">
    <property type="entry name" value="NITROSOGUANIDINE RESISTANCE PROTEIN SNG1"/>
    <property type="match status" value="1"/>
</dbReference>
<keyword evidence="5" id="KW-1185">Reference proteome</keyword>
<feature type="transmembrane region" description="Helical" evidence="2">
    <location>
        <begin position="290"/>
        <end position="311"/>
    </location>
</feature>
<evidence type="ECO:0000259" key="3">
    <source>
        <dbReference type="Pfam" id="PF12051"/>
    </source>
</evidence>
<evidence type="ECO:0000256" key="2">
    <source>
        <dbReference type="SAM" id="Phobius"/>
    </source>
</evidence>
<evidence type="ECO:0000256" key="1">
    <source>
        <dbReference type="SAM" id="MobiDB-lite"/>
    </source>
</evidence>
<keyword evidence="2" id="KW-0472">Membrane</keyword>